<organism evidence="1 2">
    <name type="scientific">Gossypium darwinii</name>
    <name type="common">Darwin's cotton</name>
    <name type="synonym">Gossypium barbadense var. darwinii</name>
    <dbReference type="NCBI Taxonomy" id="34276"/>
    <lineage>
        <taxon>Eukaryota</taxon>
        <taxon>Viridiplantae</taxon>
        <taxon>Streptophyta</taxon>
        <taxon>Embryophyta</taxon>
        <taxon>Tracheophyta</taxon>
        <taxon>Spermatophyta</taxon>
        <taxon>Magnoliopsida</taxon>
        <taxon>eudicotyledons</taxon>
        <taxon>Gunneridae</taxon>
        <taxon>Pentapetalae</taxon>
        <taxon>rosids</taxon>
        <taxon>malvids</taxon>
        <taxon>Malvales</taxon>
        <taxon>Malvaceae</taxon>
        <taxon>Malvoideae</taxon>
        <taxon>Gossypium</taxon>
    </lineage>
</organism>
<dbReference type="AlphaFoldDB" id="A0A5D2AUE4"/>
<proteinExistence type="predicted"/>
<dbReference type="Proteomes" id="UP000323506">
    <property type="component" value="Chromosome D11"/>
</dbReference>
<keyword evidence="2" id="KW-1185">Reference proteome</keyword>
<accession>A0A5D2AUE4</accession>
<sequence>MYSGFLENKEKRSGHSVSQRECLILSLFGSIILVVDLSSIDSFELCC</sequence>
<evidence type="ECO:0000313" key="2">
    <source>
        <dbReference type="Proteomes" id="UP000323506"/>
    </source>
</evidence>
<gene>
    <name evidence="1" type="ORF">ES288_D11G316500v1</name>
</gene>
<dbReference type="EMBL" id="CM017711">
    <property type="protein sequence ID" value="TYG47166.1"/>
    <property type="molecule type" value="Genomic_DNA"/>
</dbReference>
<reference evidence="1 2" key="1">
    <citation type="submission" date="2019-06" db="EMBL/GenBank/DDBJ databases">
        <title>WGS assembly of Gossypium darwinii.</title>
        <authorList>
            <person name="Chen Z.J."/>
            <person name="Sreedasyam A."/>
            <person name="Ando A."/>
            <person name="Song Q."/>
            <person name="De L."/>
            <person name="Hulse-Kemp A."/>
            <person name="Ding M."/>
            <person name="Ye W."/>
            <person name="Kirkbride R."/>
            <person name="Jenkins J."/>
            <person name="Plott C."/>
            <person name="Lovell J."/>
            <person name="Lin Y.-M."/>
            <person name="Vaughn R."/>
            <person name="Liu B."/>
            <person name="Li W."/>
            <person name="Simpson S."/>
            <person name="Scheffler B."/>
            <person name="Saski C."/>
            <person name="Grover C."/>
            <person name="Hu G."/>
            <person name="Conover J."/>
            <person name="Carlson J."/>
            <person name="Shu S."/>
            <person name="Boston L."/>
            <person name="Williams M."/>
            <person name="Peterson D."/>
            <person name="Mcgee K."/>
            <person name="Jones D."/>
            <person name="Wendel J."/>
            <person name="Stelly D."/>
            <person name="Grimwood J."/>
            <person name="Schmutz J."/>
        </authorList>
    </citation>
    <scope>NUCLEOTIDE SEQUENCE [LARGE SCALE GENOMIC DNA]</scope>
    <source>
        <strain evidence="1">1808015.09</strain>
    </source>
</reference>
<name>A0A5D2AUE4_GOSDA</name>
<evidence type="ECO:0000313" key="1">
    <source>
        <dbReference type="EMBL" id="TYG47166.1"/>
    </source>
</evidence>
<protein>
    <submittedName>
        <fullName evidence="1">Uncharacterized protein</fullName>
    </submittedName>
</protein>